<dbReference type="EMBL" id="CP074691">
    <property type="protein sequence ID" value="QVL35801.1"/>
    <property type="molecule type" value="Genomic_DNA"/>
</dbReference>
<accession>A0ACD1DUE0</accession>
<evidence type="ECO:0000313" key="2">
    <source>
        <dbReference type="Proteomes" id="UP000682204"/>
    </source>
</evidence>
<organism evidence="1 2">
    <name type="scientific">Aminirod propionatiphilus</name>
    <dbReference type="NCBI Taxonomy" id="3415223"/>
    <lineage>
        <taxon>Bacteria</taxon>
        <taxon>Thermotogati</taxon>
        <taxon>Synergistota</taxon>
        <taxon>Synergistia</taxon>
        <taxon>Synergistales</taxon>
        <taxon>Aminiphilaceae</taxon>
        <taxon>Aminirod</taxon>
    </lineage>
</organism>
<evidence type="ECO:0000313" key="1">
    <source>
        <dbReference type="EMBL" id="QVL35801.1"/>
    </source>
</evidence>
<protein>
    <submittedName>
        <fullName evidence="1">Uncharacterized protein</fullName>
    </submittedName>
</protein>
<name>A0ACD1DUE0_9BACT</name>
<gene>
    <name evidence="1" type="ORF">KIH16_11705</name>
</gene>
<dbReference type="Proteomes" id="UP000682204">
    <property type="component" value="Chromosome"/>
</dbReference>
<sequence>MAEGLFSIRRDDKRRGEEYELRILSHLRALHRKVPLLPVVLVFSVFLLGGCGSSSDGPVPGPEGAGLVTLSGQVSNAVPAEIPVAATDRQGALRAARLLAGAGVADVEITATMDGWELARTSTPGEDGFYAFEVPVPSEESRLVLTFRRNGYITYQRALTVKAGESHSVHVVLPRVETPTVTGGVASGDAFRFENLPDGDFTLFVGDPTDPVGAAAFPGDYMAATAASDDVPLVSMAFFEATLASGDEAVTAFDPPIEVTLLLPEAYQDGTLLNPDTGLAYVSGDVIDWWSYDTEEAKWVEEDADPSTPERDKAVIVEGADGRLYVTAKATHFSWWNADYPQEFAYFCVQVVDGDGNPLENIPVYSTGVSYKNTSRPVRTDENGWARGIVVKKSTSDVAEERERAQVYALAGNVRFFYDVTEAAEGIVDSDDIYTPFDENECERPDGRPSIELNNVITVSFEGVVEGTVKGETGAALAGIKVYSSTGGVAETDSSGRYSLNVPVNADVMIYVAGVEAKEAKVTDKDVPVTVDFTVANQAPVITRLVRTPEGQLGTLGSVTFTGEARDPEGGAVTYAWTATDGTFSTATGSSTVWTAPNSLSGSAQITFTATDGEGKASSMTVPVAWGPLPLAGRLVVNLLDDEGDPVVGAWVILHRADGSVEATKKTNALGKADFGDIGRNTATVSYAYEQKKTYPGTLQTYRHIYTAVDIPVAELKILVVDDDDEGEQPYLAAAEDDGDEPLYSVSLAVASPDIPEEGYVTFQPAYAYLYRDYPRKDGVSVYQSHLQEDGKLTLLALARTWGEGSEAQTLHSWGVLYDQTPVSGDLYTVDLTGNPVNVPWTSNVDVTWLSLTAERRGVEYTLSDLYDYSVAGSGAKGMAPDRDELRARKEALLERAAKAGTAQIAAFEADAYAQSASGANVNDAEKRDYTVVEEDKLLGSSLPSSMTVSLPDYLFTTASLDRSGANPQASWRLETTNAFDAFFVGLEGSKSVSEPSVYSHTTVNWNVLVDREKGDGSYTFPALPAELAAWLADLDWGPTLSLSVVDYDNLSGFDALMSLVLNGQDPSASALRVLNGNWPYGDEPR</sequence>
<keyword evidence="2" id="KW-1185">Reference proteome</keyword>
<reference evidence="1" key="1">
    <citation type="submission" date="2021-05" db="EMBL/GenBank/DDBJ databases">
        <title>An isolated secondary fermenter in methanogenic hydrocarbon-degrading communities.</title>
        <authorList>
            <person name="Liu Y.-F."/>
            <person name="Liu Z.-l."/>
        </authorList>
    </citation>
    <scope>NUCLEOTIDE SEQUENCE</scope>
    <source>
        <strain evidence="1">L-13</strain>
    </source>
</reference>
<proteinExistence type="predicted"/>